<evidence type="ECO:0000313" key="3">
    <source>
        <dbReference type="Proteomes" id="UP000324222"/>
    </source>
</evidence>
<feature type="compositionally biased region" description="Pro residues" evidence="1">
    <location>
        <begin position="134"/>
        <end position="151"/>
    </location>
</feature>
<name>A0A5B7G5Z5_PORTR</name>
<organism evidence="2 3">
    <name type="scientific">Portunus trituberculatus</name>
    <name type="common">Swimming crab</name>
    <name type="synonym">Neptunus trituberculatus</name>
    <dbReference type="NCBI Taxonomy" id="210409"/>
    <lineage>
        <taxon>Eukaryota</taxon>
        <taxon>Metazoa</taxon>
        <taxon>Ecdysozoa</taxon>
        <taxon>Arthropoda</taxon>
        <taxon>Crustacea</taxon>
        <taxon>Multicrustacea</taxon>
        <taxon>Malacostraca</taxon>
        <taxon>Eumalacostraca</taxon>
        <taxon>Eucarida</taxon>
        <taxon>Decapoda</taxon>
        <taxon>Pleocyemata</taxon>
        <taxon>Brachyura</taxon>
        <taxon>Eubrachyura</taxon>
        <taxon>Portunoidea</taxon>
        <taxon>Portunidae</taxon>
        <taxon>Portuninae</taxon>
        <taxon>Portunus</taxon>
    </lineage>
</organism>
<evidence type="ECO:0000256" key="1">
    <source>
        <dbReference type="SAM" id="MobiDB-lite"/>
    </source>
</evidence>
<comment type="caution">
    <text evidence="2">The sequence shown here is derived from an EMBL/GenBank/DDBJ whole genome shotgun (WGS) entry which is preliminary data.</text>
</comment>
<evidence type="ECO:0000313" key="2">
    <source>
        <dbReference type="EMBL" id="MPC52558.1"/>
    </source>
</evidence>
<feature type="region of interest" description="Disordered" evidence="1">
    <location>
        <begin position="126"/>
        <end position="154"/>
    </location>
</feature>
<proteinExistence type="predicted"/>
<gene>
    <name evidence="2" type="ORF">E2C01_046431</name>
</gene>
<dbReference type="AlphaFoldDB" id="A0A5B7G5Z5"/>
<sequence length="194" mass="20557">MEVIGRDGAKVGSVVLFTVFFPLCSPSVPRPQPPLPLWSRREGVAVRRCAARRWRQWVAGGVRCGLAEECHLAPVSCCLIHVGAALTLAPAGDVAAAAVAVERPRYSLRGAAKTCHQFYGGDGYGGGDGQGDASPPPPSPWRRPSPPPPPARSLMGCGVSRRVHNVHVCVFMRVRLDVAAAEPLYGVVYASLSP</sequence>
<keyword evidence="3" id="KW-1185">Reference proteome</keyword>
<protein>
    <submittedName>
        <fullName evidence="2">Uncharacterized protein</fullName>
    </submittedName>
</protein>
<accession>A0A5B7G5Z5</accession>
<reference evidence="2 3" key="1">
    <citation type="submission" date="2019-05" db="EMBL/GenBank/DDBJ databases">
        <title>Another draft genome of Portunus trituberculatus and its Hox gene families provides insights of decapod evolution.</title>
        <authorList>
            <person name="Jeong J.-H."/>
            <person name="Song I."/>
            <person name="Kim S."/>
            <person name="Choi T."/>
            <person name="Kim D."/>
            <person name="Ryu S."/>
            <person name="Kim W."/>
        </authorList>
    </citation>
    <scope>NUCLEOTIDE SEQUENCE [LARGE SCALE GENOMIC DNA]</scope>
    <source>
        <tissue evidence="2">Muscle</tissue>
    </source>
</reference>
<dbReference type="Proteomes" id="UP000324222">
    <property type="component" value="Unassembled WGS sequence"/>
</dbReference>
<dbReference type="EMBL" id="VSRR010010980">
    <property type="protein sequence ID" value="MPC52558.1"/>
    <property type="molecule type" value="Genomic_DNA"/>
</dbReference>